<feature type="compositionally biased region" description="Low complexity" evidence="1">
    <location>
        <begin position="129"/>
        <end position="182"/>
    </location>
</feature>
<reference evidence="3 4" key="1">
    <citation type="submission" date="2018-06" db="EMBL/GenBank/DDBJ databases">
        <title>Whole genome sequencing of a novel hydrocarbon degrading bacterial strain, PW21 isolated from oil contaminated produced water sample.</title>
        <authorList>
            <person name="Nagkirti P."/>
            <person name="Shaikh A."/>
            <person name="Gowdaman V."/>
            <person name="Engineer A.E."/>
            <person name="Dagar S."/>
            <person name="Dhakephalkar P.K."/>
        </authorList>
    </citation>
    <scope>NUCLEOTIDE SEQUENCE [LARGE SCALE GENOMIC DNA]</scope>
    <source>
        <strain evidence="3 4">PW21</strain>
    </source>
</reference>
<accession>A0A2W5Y3B4</accession>
<feature type="compositionally biased region" description="Low complexity" evidence="1">
    <location>
        <begin position="55"/>
        <end position="65"/>
    </location>
</feature>
<feature type="region of interest" description="Disordered" evidence="1">
    <location>
        <begin position="291"/>
        <end position="312"/>
    </location>
</feature>
<keyword evidence="2" id="KW-1133">Transmembrane helix</keyword>
<gene>
    <name evidence="3" type="ORF">DNL40_12520</name>
</gene>
<evidence type="ECO:0000256" key="2">
    <source>
        <dbReference type="SAM" id="Phobius"/>
    </source>
</evidence>
<feature type="compositionally biased region" description="Polar residues" evidence="1">
    <location>
        <begin position="291"/>
        <end position="303"/>
    </location>
</feature>
<feature type="compositionally biased region" description="Basic and acidic residues" evidence="1">
    <location>
        <begin position="13"/>
        <end position="22"/>
    </location>
</feature>
<proteinExistence type="predicted"/>
<feature type="compositionally biased region" description="Pro residues" evidence="1">
    <location>
        <begin position="210"/>
        <end position="226"/>
    </location>
</feature>
<protein>
    <submittedName>
        <fullName evidence="3">Uncharacterized protein</fullName>
    </submittedName>
</protein>
<feature type="compositionally biased region" description="Low complexity" evidence="1">
    <location>
        <begin position="194"/>
        <end position="209"/>
    </location>
</feature>
<dbReference type="Proteomes" id="UP000248783">
    <property type="component" value="Unassembled WGS sequence"/>
</dbReference>
<feature type="compositionally biased region" description="Low complexity" evidence="1">
    <location>
        <begin position="23"/>
        <end position="44"/>
    </location>
</feature>
<dbReference type="AlphaFoldDB" id="A0A2W5Y3B4"/>
<feature type="compositionally biased region" description="Polar residues" evidence="1">
    <location>
        <begin position="1"/>
        <end position="10"/>
    </location>
</feature>
<keyword evidence="4" id="KW-1185">Reference proteome</keyword>
<name>A0A2W5Y3B4_9MICO</name>
<dbReference type="RefSeq" id="WP_111251598.1">
    <property type="nucleotide sequence ID" value="NZ_QKWH01000011.1"/>
</dbReference>
<keyword evidence="2" id="KW-0812">Transmembrane</keyword>
<feature type="region of interest" description="Disordered" evidence="1">
    <location>
        <begin position="1"/>
        <end position="257"/>
    </location>
</feature>
<dbReference type="EMBL" id="QKWH01000011">
    <property type="protein sequence ID" value="PZR52254.1"/>
    <property type="molecule type" value="Genomic_DNA"/>
</dbReference>
<keyword evidence="2" id="KW-0472">Membrane</keyword>
<sequence length="312" mass="31641">MSENNPSTGRPLTRREIREREAAAAARAAGAAPAGHQAAGYAAPAQPPSRRTMHAPSQPSAPQAPVVRPPTASGGMRGLDETGRLTPVRSAPEGHVPSTPAPGAPTRMPSRQQAAPAAPSFGQQPAQRPASPWSTAAPASAPTRTQPPTGAAPAASRGADARAAAPTAFPPTTGSAPAAPSRQGGATPSWGAITGAPASGPAQPSAASPAQPPATAPRPGSLPPSRPQGSPFDSFVAPEQPVRAREAAQPDEDEYDEPSASYTWLHYIILVVVAFVLGLLLWKLLDNESPSFEPQSAPVSATTVHEHSGGLL</sequence>
<organism evidence="3 4">
    <name type="scientific">Xylanimonas oleitrophica</name>
    <dbReference type="NCBI Taxonomy" id="2607479"/>
    <lineage>
        <taxon>Bacteria</taxon>
        <taxon>Bacillati</taxon>
        <taxon>Actinomycetota</taxon>
        <taxon>Actinomycetes</taxon>
        <taxon>Micrococcales</taxon>
        <taxon>Promicromonosporaceae</taxon>
        <taxon>Xylanimonas</taxon>
    </lineage>
</organism>
<comment type="caution">
    <text evidence="3">The sequence shown here is derived from an EMBL/GenBank/DDBJ whole genome shotgun (WGS) entry which is preliminary data.</text>
</comment>
<evidence type="ECO:0000313" key="3">
    <source>
        <dbReference type="EMBL" id="PZR52254.1"/>
    </source>
</evidence>
<evidence type="ECO:0000313" key="4">
    <source>
        <dbReference type="Proteomes" id="UP000248783"/>
    </source>
</evidence>
<evidence type="ECO:0000256" key="1">
    <source>
        <dbReference type="SAM" id="MobiDB-lite"/>
    </source>
</evidence>
<feature type="transmembrane region" description="Helical" evidence="2">
    <location>
        <begin position="264"/>
        <end position="282"/>
    </location>
</feature>